<organism evidence="2">
    <name type="scientific">Eucalyptus grandis</name>
    <name type="common">Flooded gum</name>
    <dbReference type="NCBI Taxonomy" id="71139"/>
    <lineage>
        <taxon>Eukaryota</taxon>
        <taxon>Viridiplantae</taxon>
        <taxon>Streptophyta</taxon>
        <taxon>Embryophyta</taxon>
        <taxon>Tracheophyta</taxon>
        <taxon>Spermatophyta</taxon>
        <taxon>Magnoliopsida</taxon>
        <taxon>eudicotyledons</taxon>
        <taxon>Gunneridae</taxon>
        <taxon>Pentapetalae</taxon>
        <taxon>rosids</taxon>
        <taxon>malvids</taxon>
        <taxon>Myrtales</taxon>
        <taxon>Myrtaceae</taxon>
        <taxon>Myrtoideae</taxon>
        <taxon>Eucalypteae</taxon>
        <taxon>Eucalyptus</taxon>
    </lineage>
</organism>
<dbReference type="InParanoid" id="A0A059D9C0"/>
<protein>
    <recommendedName>
        <fullName evidence="3">Ubiquitin-like domain-containing protein</fullName>
    </recommendedName>
</protein>
<dbReference type="KEGG" id="egr:104433721"/>
<dbReference type="EMBL" id="KK198754">
    <property type="protein sequence ID" value="KCW86986.1"/>
    <property type="molecule type" value="Genomic_DNA"/>
</dbReference>
<feature type="region of interest" description="Disordered" evidence="1">
    <location>
        <begin position="38"/>
        <end position="62"/>
    </location>
</feature>
<accession>A0A059D9C0</accession>
<dbReference type="Gene3D" id="3.10.20.90">
    <property type="entry name" value="Phosphatidylinositol 3-kinase Catalytic Subunit, Chain A, domain 1"/>
    <property type="match status" value="1"/>
</dbReference>
<dbReference type="OrthoDB" id="1932457at2759"/>
<evidence type="ECO:0000313" key="2">
    <source>
        <dbReference type="EMBL" id="KCW86986.1"/>
    </source>
</evidence>
<dbReference type="InterPro" id="IPR044171">
    <property type="entry name" value="LAX2-like"/>
</dbReference>
<reference evidence="2" key="1">
    <citation type="submission" date="2013-07" db="EMBL/GenBank/DDBJ databases">
        <title>The genome of Eucalyptus grandis.</title>
        <authorList>
            <person name="Schmutz J."/>
            <person name="Hayes R."/>
            <person name="Myburg A."/>
            <person name="Tuskan G."/>
            <person name="Grattapaglia D."/>
            <person name="Rokhsar D.S."/>
        </authorList>
    </citation>
    <scope>NUCLEOTIDE SEQUENCE</scope>
    <source>
        <tissue evidence="2">Leaf extractions</tissue>
    </source>
</reference>
<dbReference type="PANTHER" id="PTHR47290:SF4">
    <property type="entry name" value="RING FINGER PROTEIN"/>
    <property type="match status" value="1"/>
</dbReference>
<name>A0A059D9C0_EUCGR</name>
<dbReference type="Gramene" id="KCW86986">
    <property type="protein sequence ID" value="KCW86986"/>
    <property type="gene ID" value="EUGRSUZ_B03547"/>
</dbReference>
<dbReference type="GO" id="GO:0006355">
    <property type="term" value="P:regulation of DNA-templated transcription"/>
    <property type="evidence" value="ECO:0000318"/>
    <property type="project" value="GO_Central"/>
</dbReference>
<dbReference type="AlphaFoldDB" id="A0A059D9C0"/>
<dbReference type="eggNOG" id="KOG2660">
    <property type="taxonomic scope" value="Eukaryota"/>
</dbReference>
<sequence length="328" mass="36324">MIMVLARDQLPGKPCRNPPGPACVVSDLAVDLHLGQMAEDESRTNSINEEASSSSKDVGDQEEKDEAWLQLSICSHTRANNGDKKCDRIEPTGQGINHGVSVELDLLPSGCSWHPTPPLTPIFDVPNLRDSRPITSFASGRSTNHSSSYLFQPPTGSSTFPTHGFNWPNFSLSPSLQCSSSSSLIPPRSNLPPSFQLQLQVDGASGSSMDFRVIDAPKRTYPGVWFVLRASQNQDKEPFLPQIPKIYLRVKDGRMTVRFLMKYLVRKLRLDSEAEQVEITCRGQKLLPFLTLQQVRDNIWSPSDVVTLLPESATASDHIMVLHYGRVA</sequence>
<evidence type="ECO:0000256" key="1">
    <source>
        <dbReference type="SAM" id="MobiDB-lite"/>
    </source>
</evidence>
<evidence type="ECO:0008006" key="3">
    <source>
        <dbReference type="Google" id="ProtNLM"/>
    </source>
</evidence>
<dbReference type="GO" id="GO:0005634">
    <property type="term" value="C:nucleus"/>
    <property type="evidence" value="ECO:0000318"/>
    <property type="project" value="GO_Central"/>
</dbReference>
<dbReference type="PANTHER" id="PTHR47290">
    <property type="entry name" value="RING FINGER PROTEIN"/>
    <property type="match status" value="1"/>
</dbReference>
<proteinExistence type="predicted"/>
<dbReference type="OMA" id="EIRCREQ"/>
<dbReference type="STRING" id="71139.A0A059D9C0"/>
<gene>
    <name evidence="2" type="ORF">EUGRSUZ_B03547</name>
</gene>
<feature type="compositionally biased region" description="Polar residues" evidence="1">
    <location>
        <begin position="44"/>
        <end position="56"/>
    </location>
</feature>